<dbReference type="Proteomes" id="UP001519288">
    <property type="component" value="Unassembled WGS sequence"/>
</dbReference>
<keyword evidence="4" id="KW-1185">Reference proteome</keyword>
<keyword evidence="2" id="KW-0472">Membrane</keyword>
<dbReference type="EMBL" id="JAGGLD010000008">
    <property type="protein sequence ID" value="MBP2002455.1"/>
    <property type="molecule type" value="Genomic_DNA"/>
</dbReference>
<feature type="coiled-coil region" evidence="1">
    <location>
        <begin position="28"/>
        <end position="55"/>
    </location>
</feature>
<proteinExistence type="predicted"/>
<organism evidence="3 4">
    <name type="scientific">Paenibacillus shirakamiensis</name>
    <dbReference type="NCBI Taxonomy" id="1265935"/>
    <lineage>
        <taxon>Bacteria</taxon>
        <taxon>Bacillati</taxon>
        <taxon>Bacillota</taxon>
        <taxon>Bacilli</taxon>
        <taxon>Bacillales</taxon>
        <taxon>Paenibacillaceae</taxon>
        <taxon>Paenibacillus</taxon>
    </lineage>
</organism>
<dbReference type="InterPro" id="IPR009293">
    <property type="entry name" value="UPF0478"/>
</dbReference>
<dbReference type="PANTHER" id="PTHR40070">
    <property type="entry name" value="UPF0478 PROTEIN YTXG"/>
    <property type="match status" value="1"/>
</dbReference>
<feature type="transmembrane region" description="Helical" evidence="2">
    <location>
        <begin position="6"/>
        <end position="25"/>
    </location>
</feature>
<evidence type="ECO:0000313" key="3">
    <source>
        <dbReference type="EMBL" id="MBP2002455.1"/>
    </source>
</evidence>
<reference evidence="3 4" key="1">
    <citation type="submission" date="2021-03" db="EMBL/GenBank/DDBJ databases">
        <title>Genomic Encyclopedia of Type Strains, Phase IV (KMG-IV): sequencing the most valuable type-strain genomes for metagenomic binning, comparative biology and taxonomic classification.</title>
        <authorList>
            <person name="Goeker M."/>
        </authorList>
    </citation>
    <scope>NUCLEOTIDE SEQUENCE [LARGE SCALE GENOMIC DNA]</scope>
    <source>
        <strain evidence="3 4">DSM 26806</strain>
    </source>
</reference>
<evidence type="ECO:0000313" key="4">
    <source>
        <dbReference type="Proteomes" id="UP001519288"/>
    </source>
</evidence>
<keyword evidence="2" id="KW-1133">Transmembrane helix</keyword>
<dbReference type="PANTHER" id="PTHR40070:SF1">
    <property type="entry name" value="UPF0478 PROTEIN YTXG"/>
    <property type="match status" value="1"/>
</dbReference>
<sequence>MDGLIWQLSVAVIALAFVALVVFLIKTLKAAENSLDKTSQTLQEVQKTIDELSYEVKQVVRHANGITEDVQGKMKKIDPVLETVKNVGDILNEVTISAKQVSSALIDRFKKSPAEIRGESTFSSASAAKAAVQSPSERTVDSYAAVYSDKKTKQSWVKWVDVAAGVWQRYRA</sequence>
<keyword evidence="1" id="KW-0175">Coiled coil</keyword>
<accession>A0ABS4JL53</accession>
<evidence type="ECO:0000256" key="1">
    <source>
        <dbReference type="SAM" id="Coils"/>
    </source>
</evidence>
<evidence type="ECO:0000256" key="2">
    <source>
        <dbReference type="SAM" id="Phobius"/>
    </source>
</evidence>
<keyword evidence="2" id="KW-0812">Transmembrane</keyword>
<name>A0ABS4JL53_9BACL</name>
<dbReference type="Pfam" id="PF06103">
    <property type="entry name" value="DUF948"/>
    <property type="match status" value="1"/>
</dbReference>
<comment type="caution">
    <text evidence="3">The sequence shown here is derived from an EMBL/GenBank/DDBJ whole genome shotgun (WGS) entry which is preliminary data.</text>
</comment>
<gene>
    <name evidence="3" type="ORF">J2Z69_003528</name>
</gene>
<protein>
    <submittedName>
        <fullName evidence="3">Uncharacterized protein YoxC</fullName>
    </submittedName>
</protein>